<evidence type="ECO:0000256" key="6">
    <source>
        <dbReference type="ARBA" id="ARBA00043993"/>
    </source>
</evidence>
<comment type="similarity">
    <text evidence="6">Belongs to the YccS/YhfK family.</text>
</comment>
<feature type="transmembrane region" description="Helical" evidence="7">
    <location>
        <begin position="73"/>
        <end position="92"/>
    </location>
</feature>
<feature type="transmembrane region" description="Helical" evidence="7">
    <location>
        <begin position="188"/>
        <end position="209"/>
    </location>
</feature>
<dbReference type="GO" id="GO:0005886">
    <property type="term" value="C:plasma membrane"/>
    <property type="evidence" value="ECO:0007669"/>
    <property type="project" value="UniProtKB-SubCell"/>
</dbReference>
<evidence type="ECO:0000313" key="9">
    <source>
        <dbReference type="EMBL" id="SEC46040.1"/>
    </source>
</evidence>
<organism evidence="9 10">
    <name type="scientific">Arthrobacter woluwensis</name>
    <dbReference type="NCBI Taxonomy" id="156980"/>
    <lineage>
        <taxon>Bacteria</taxon>
        <taxon>Bacillati</taxon>
        <taxon>Actinomycetota</taxon>
        <taxon>Actinomycetes</taxon>
        <taxon>Micrococcales</taxon>
        <taxon>Micrococcaceae</taxon>
        <taxon>Arthrobacter</taxon>
    </lineage>
</organism>
<gene>
    <name evidence="9" type="ORF">SAMN04489745_2926</name>
</gene>
<evidence type="ECO:0000256" key="7">
    <source>
        <dbReference type="SAM" id="Phobius"/>
    </source>
</evidence>
<dbReference type="PANTHER" id="PTHR30509:SF9">
    <property type="entry name" value="MULTIDRUG RESISTANCE PROTEIN MDTO"/>
    <property type="match status" value="1"/>
</dbReference>
<evidence type="ECO:0000256" key="3">
    <source>
        <dbReference type="ARBA" id="ARBA00022692"/>
    </source>
</evidence>
<feature type="transmembrane region" description="Helical" evidence="7">
    <location>
        <begin position="147"/>
        <end position="168"/>
    </location>
</feature>
<dbReference type="Pfam" id="PF13515">
    <property type="entry name" value="FUSC_2"/>
    <property type="match status" value="1"/>
</dbReference>
<reference evidence="9 10" key="1">
    <citation type="submission" date="2016-10" db="EMBL/GenBank/DDBJ databases">
        <authorList>
            <person name="de Groot N.N."/>
        </authorList>
    </citation>
    <scope>NUCLEOTIDE SEQUENCE [LARGE SCALE GENOMIC DNA]</scope>
    <source>
        <strain evidence="9 10">DSM 10495</strain>
    </source>
</reference>
<evidence type="ECO:0000313" key="10">
    <source>
        <dbReference type="Proteomes" id="UP000182652"/>
    </source>
</evidence>
<keyword evidence="4 7" id="KW-1133">Transmembrane helix</keyword>
<keyword evidence="5 7" id="KW-0472">Membrane</keyword>
<dbReference type="RefSeq" id="WP_083369906.1">
    <property type="nucleotide sequence ID" value="NZ_FNSN01000003.1"/>
</dbReference>
<keyword evidence="2" id="KW-1003">Cell membrane</keyword>
<keyword evidence="10" id="KW-1185">Reference proteome</keyword>
<dbReference type="InterPro" id="IPR049453">
    <property type="entry name" value="Memb_transporter_dom"/>
</dbReference>
<feature type="transmembrane region" description="Helical" evidence="7">
    <location>
        <begin position="239"/>
        <end position="257"/>
    </location>
</feature>
<evidence type="ECO:0000259" key="8">
    <source>
        <dbReference type="Pfam" id="PF13515"/>
    </source>
</evidence>
<evidence type="ECO:0000256" key="2">
    <source>
        <dbReference type="ARBA" id="ARBA00022475"/>
    </source>
</evidence>
<proteinExistence type="inferred from homology"/>
<feature type="domain" description="Integral membrane bound transporter" evidence="8">
    <location>
        <begin position="204"/>
        <end position="328"/>
    </location>
</feature>
<dbReference type="STRING" id="156980.SAMN04489745_2926"/>
<dbReference type="EMBL" id="FNSN01000003">
    <property type="protein sequence ID" value="SEC46040.1"/>
    <property type="molecule type" value="Genomic_DNA"/>
</dbReference>
<sequence>MGALLSTGRGFFATGPAGNHGVAAVRVALSVAIPMVTLLMIGHPEWSIYAVFGAFTSMYGRGEPHLWRVVHQLEASALLVSAVLIGTVLAHLHAPTPVLVLVETCFAALGSVVADAAKLNPVGPFWALFALGASASVTHPMPLWVPFVVGGASSAVSLALSLVVWRLAPDAAAGERRLRVSSPWRDGVILRQALRYFVAVGVAGAAGIASGWGHPYWAMASAAIPLAAGALSARLKRGVHRIVGTLVGIGLTALILWPQPSTMMLVLLIPLLQFPSELFMRRNYGLAQAFLTPVVLLVTLLSNPGDPVPVLTDRAVETLLGAVVGMAVAVLLRERRQPATDH</sequence>
<protein>
    <submittedName>
        <fullName evidence="9">Fusaric acid resistance protein-like</fullName>
    </submittedName>
</protein>
<keyword evidence="3 7" id="KW-0812">Transmembrane</keyword>
<dbReference type="PANTHER" id="PTHR30509">
    <property type="entry name" value="P-HYDROXYBENZOIC ACID EFFLUX PUMP SUBUNIT-RELATED"/>
    <property type="match status" value="1"/>
</dbReference>
<dbReference type="AlphaFoldDB" id="A0A1H4SPQ5"/>
<evidence type="ECO:0000256" key="4">
    <source>
        <dbReference type="ARBA" id="ARBA00022989"/>
    </source>
</evidence>
<feature type="transmembrane region" description="Helical" evidence="7">
    <location>
        <begin position="21"/>
        <end position="40"/>
    </location>
</feature>
<feature type="transmembrane region" description="Helical" evidence="7">
    <location>
        <begin position="315"/>
        <end position="332"/>
    </location>
</feature>
<comment type="subcellular location">
    <subcellularLocation>
        <location evidence="1">Cell membrane</location>
        <topology evidence="1">Multi-pass membrane protein</topology>
    </subcellularLocation>
</comment>
<evidence type="ECO:0000256" key="1">
    <source>
        <dbReference type="ARBA" id="ARBA00004651"/>
    </source>
</evidence>
<evidence type="ECO:0000256" key="5">
    <source>
        <dbReference type="ARBA" id="ARBA00023136"/>
    </source>
</evidence>
<accession>A0A1H4SPQ5</accession>
<feature type="transmembrane region" description="Helical" evidence="7">
    <location>
        <begin position="286"/>
        <end position="303"/>
    </location>
</feature>
<dbReference type="Proteomes" id="UP000182652">
    <property type="component" value="Unassembled WGS sequence"/>
</dbReference>
<name>A0A1H4SPQ5_9MICC</name>